<dbReference type="EMBL" id="JAPDRQ010000045">
    <property type="protein sequence ID" value="KAJ9658975.1"/>
    <property type="molecule type" value="Genomic_DNA"/>
</dbReference>
<protein>
    <submittedName>
        <fullName evidence="1">Uncharacterized protein</fullName>
    </submittedName>
</protein>
<keyword evidence="2" id="KW-1185">Reference proteome</keyword>
<gene>
    <name evidence="1" type="ORF">H2198_003404</name>
</gene>
<sequence length="843" mass="93817">MPPRNPPWSSTYSPLPAASYLADLRNNRPTRPTGSRPLPTRPSLPTQDENLPPRAGSALSLRSPDRKLPEQSIVSKEQKLAHRASMPTSNSYSSLGSQKGRPLVPSPNNATRKVSPPAAAAGTPYKESSTRVKEREEAHALREALEKLDQGDDEQRIHDAAKQEAADLVWRHQNPQLAEVEKVAAYRNPDLKKPKYGELRHAKQSEKPVESESTPNSRSASAGSTSSQDSKRHRLPWLRKRPKPEPSTAQPKIEITKEADANTARDSRGASGKRHISSGSSKGVFRNPEDEIYEEAEEMDTTTAPTPQQALPLRSRQTKFLQQEARPLPEKSYTMPLPDKKKVDRFEIWKNPPTQSRNAGYTARRALPQVPSEEEEETDNTDSPRTRALEIRGEDIRAATSMRKSDRSPKLPTPTAVSDRPGRPIVSFDPRWRPGTESPRNSQDIERPQVRTDGAVSYPVTPSPPAPEITIMEVPTINVTDETSQTDMSTRPLPQINLSDKSTPSKQTQEHKPGRPLPRINLHDAPASPSVPSISIQQEQSKGRPLPSIKAQPDRAAARPLPSHTQSSPSKLPPTRPTQSEIAARVPWLSRTPTTTSTSTVTCGACSLPISGRIVTASGASTKSQKARFHPECFTCHHCSTGLECISFYPEPETARLERLQAALPHLDPEDPQVHALAQSNEDLHFFCHLDYHELFSPRCHSCKTPIEGAIVLALGRHYHPDHFFCAECGDPFSQESPFVEHNSYPYCVRCHTKRTSARCRGCKQQILTDMTIEALGGKWHDECFVCCDCGGEFGDEGRFFVREVEVELTEKEKRKGYGPKIEERAACQVCEEKRVKNVNHFL</sequence>
<name>A0ACC3ABP3_9EURO</name>
<comment type="caution">
    <text evidence="1">The sequence shown here is derived from an EMBL/GenBank/DDBJ whole genome shotgun (WGS) entry which is preliminary data.</text>
</comment>
<evidence type="ECO:0000313" key="2">
    <source>
        <dbReference type="Proteomes" id="UP001172386"/>
    </source>
</evidence>
<accession>A0ACC3ABP3</accession>
<organism evidence="1 2">
    <name type="scientific">Neophaeococcomyces mojaviensis</name>
    <dbReference type="NCBI Taxonomy" id="3383035"/>
    <lineage>
        <taxon>Eukaryota</taxon>
        <taxon>Fungi</taxon>
        <taxon>Dikarya</taxon>
        <taxon>Ascomycota</taxon>
        <taxon>Pezizomycotina</taxon>
        <taxon>Eurotiomycetes</taxon>
        <taxon>Chaetothyriomycetidae</taxon>
        <taxon>Chaetothyriales</taxon>
        <taxon>Chaetothyriales incertae sedis</taxon>
        <taxon>Neophaeococcomyces</taxon>
    </lineage>
</organism>
<reference evidence="1" key="1">
    <citation type="submission" date="2022-10" db="EMBL/GenBank/DDBJ databases">
        <title>Culturing micro-colonial fungi from biological soil crusts in the Mojave desert and describing Neophaeococcomyces mojavensis, and introducing the new genera and species Taxawa tesnikishii.</title>
        <authorList>
            <person name="Kurbessoian T."/>
            <person name="Stajich J.E."/>
        </authorList>
    </citation>
    <scope>NUCLEOTIDE SEQUENCE</scope>
    <source>
        <strain evidence="1">JES_112</strain>
    </source>
</reference>
<evidence type="ECO:0000313" key="1">
    <source>
        <dbReference type="EMBL" id="KAJ9658975.1"/>
    </source>
</evidence>
<dbReference type="Proteomes" id="UP001172386">
    <property type="component" value="Unassembled WGS sequence"/>
</dbReference>
<proteinExistence type="predicted"/>